<dbReference type="Gene3D" id="2.40.170.20">
    <property type="entry name" value="TonB-dependent receptor, beta-barrel domain"/>
    <property type="match status" value="1"/>
</dbReference>
<dbReference type="InterPro" id="IPR036942">
    <property type="entry name" value="Beta-barrel_TonB_sf"/>
</dbReference>
<comment type="subcellular location">
    <subcellularLocation>
        <location evidence="1 11">Cell outer membrane</location>
        <topology evidence="1 11">Multi-pass membrane protein</topology>
    </subcellularLocation>
</comment>
<dbReference type="PANTHER" id="PTHR32552">
    <property type="entry name" value="FERRICHROME IRON RECEPTOR-RELATED"/>
    <property type="match status" value="1"/>
</dbReference>
<dbReference type="Pfam" id="PF07715">
    <property type="entry name" value="Plug"/>
    <property type="match status" value="1"/>
</dbReference>
<protein>
    <submittedName>
        <fullName evidence="16">TonB-dependent receptor</fullName>
    </submittedName>
</protein>
<comment type="caution">
    <text evidence="16">The sequence shown here is derived from an EMBL/GenBank/DDBJ whole genome shotgun (WGS) entry which is preliminary data.</text>
</comment>
<feature type="chain" id="PRO_5047322589" evidence="13">
    <location>
        <begin position="24"/>
        <end position="731"/>
    </location>
</feature>
<proteinExistence type="inferred from homology"/>
<evidence type="ECO:0000256" key="11">
    <source>
        <dbReference type="PROSITE-ProRule" id="PRU01360"/>
    </source>
</evidence>
<dbReference type="CDD" id="cd01347">
    <property type="entry name" value="ligand_gated_channel"/>
    <property type="match status" value="1"/>
</dbReference>
<dbReference type="PROSITE" id="PS52016">
    <property type="entry name" value="TONB_DEPENDENT_REC_3"/>
    <property type="match status" value="1"/>
</dbReference>
<keyword evidence="6" id="KW-0408">Iron</keyword>
<dbReference type="PANTHER" id="PTHR32552:SF81">
    <property type="entry name" value="TONB-DEPENDENT OUTER MEMBRANE RECEPTOR"/>
    <property type="match status" value="1"/>
</dbReference>
<evidence type="ECO:0000256" key="12">
    <source>
        <dbReference type="RuleBase" id="RU003357"/>
    </source>
</evidence>
<keyword evidence="8 12" id="KW-0798">TonB box</keyword>
<evidence type="ECO:0000256" key="9">
    <source>
        <dbReference type="ARBA" id="ARBA00023136"/>
    </source>
</evidence>
<evidence type="ECO:0000256" key="2">
    <source>
        <dbReference type="ARBA" id="ARBA00022448"/>
    </source>
</evidence>
<feature type="domain" description="TonB-dependent receptor-like beta-barrel" evidence="14">
    <location>
        <begin position="271"/>
        <end position="696"/>
    </location>
</feature>
<dbReference type="InterPro" id="IPR039426">
    <property type="entry name" value="TonB-dep_rcpt-like"/>
</dbReference>
<sequence length="731" mass="78980">MRYSNWLKCGVVMATVLATPAMASTDAAQDTTQEQAAQVSDIVVTAQRREQRLQEVPLAVSAFSMESLQDSKVESLTSLDGKIPNVVLAPVGAYPFASAFFIRGLGFADVESSFEPSVGVELDGVYLSRNVGAVQDFFDVGGVTILRGPQGTLYGRNTIGGVVSVQSRRPTFDFGARGQLTFGSNGRQELRAGVEGGLIDDTLAGKFSFLAKTYDGYVKNFDGRDMGAQDVMSMRGALLWTPTANFDATLIIDYTKDEGTGPGTENASLPGMILPGFGQPADADGDPFLTHIGDDVFSNLEALGITLNANWDLGAVKLTSITGYRSTDTNVLSDFDSTPLAFMTVHRDETHEQFSQELRLSSTAEGPLNYVVGAYYMTQEYEIGTGQFGLVFGAPDPVTGAPAGSTIYTNQKADSWALFGQADYEIIPNLTLTAGGRYSKEEKTFTTQPLFFPNARTFDASFDDFSPKFGISYKWSDTLMTFAQYSRGFRAGGFNGRAGSFEAVGPYDSETVDSFEIGVKSELLDRRLRLNASVFTSEYKDMQQSVQQLIPGTNINQTLVANVGSASITGFEAEASALLTDALTLTATVGYLDAAFDEFTADLGDGLGLIDRSNLPMTYAPEWSNSVTLNYKKSYDFGQVTAQASARYASDMYTSFNALNALSDFAVRKANTIIDGSVALELPDGRWRVSLWGKNLTDEVIINNTFGVGPLLAARVYQPPREIGVDLSFTF</sequence>
<evidence type="ECO:0000313" key="16">
    <source>
        <dbReference type="EMBL" id="GAA0386234.1"/>
    </source>
</evidence>
<keyword evidence="9 11" id="KW-0472">Membrane</keyword>
<evidence type="ECO:0000256" key="10">
    <source>
        <dbReference type="ARBA" id="ARBA00023237"/>
    </source>
</evidence>
<keyword evidence="17" id="KW-1185">Reference proteome</keyword>
<comment type="similarity">
    <text evidence="11 12">Belongs to the TonB-dependent receptor family.</text>
</comment>
<keyword evidence="2 11" id="KW-0813">Transport</keyword>
<dbReference type="SUPFAM" id="SSF56935">
    <property type="entry name" value="Porins"/>
    <property type="match status" value="1"/>
</dbReference>
<feature type="signal peptide" evidence="13">
    <location>
        <begin position="1"/>
        <end position="23"/>
    </location>
</feature>
<keyword evidence="16" id="KW-0675">Receptor</keyword>
<dbReference type="Proteomes" id="UP001500791">
    <property type="component" value="Unassembled WGS sequence"/>
</dbReference>
<name>A0ABN0Y7N9_9CAUL</name>
<keyword evidence="5 11" id="KW-0812">Transmembrane</keyword>
<gene>
    <name evidence="16" type="ORF">GCM10009093_11380</name>
</gene>
<evidence type="ECO:0000256" key="3">
    <source>
        <dbReference type="ARBA" id="ARBA00022452"/>
    </source>
</evidence>
<evidence type="ECO:0000256" key="6">
    <source>
        <dbReference type="ARBA" id="ARBA00023004"/>
    </source>
</evidence>
<keyword evidence="13" id="KW-0732">Signal</keyword>
<keyword evidence="4" id="KW-0410">Iron transport</keyword>
<reference evidence="16 17" key="1">
    <citation type="journal article" date="2019" name="Int. J. Syst. Evol. Microbiol.">
        <title>The Global Catalogue of Microorganisms (GCM) 10K type strain sequencing project: providing services to taxonomists for standard genome sequencing and annotation.</title>
        <authorList>
            <consortium name="The Broad Institute Genomics Platform"/>
            <consortium name="The Broad Institute Genome Sequencing Center for Infectious Disease"/>
            <person name="Wu L."/>
            <person name="Ma J."/>
        </authorList>
    </citation>
    <scope>NUCLEOTIDE SEQUENCE [LARGE SCALE GENOMIC DNA]</scope>
    <source>
        <strain evidence="16 17">JCM 13476</strain>
    </source>
</reference>
<dbReference type="EMBL" id="BAAAEJ010000003">
    <property type="protein sequence ID" value="GAA0386234.1"/>
    <property type="molecule type" value="Genomic_DNA"/>
</dbReference>
<accession>A0ABN0Y7N9</accession>
<evidence type="ECO:0000256" key="13">
    <source>
        <dbReference type="SAM" id="SignalP"/>
    </source>
</evidence>
<keyword evidence="7" id="KW-0406">Ion transport</keyword>
<evidence type="ECO:0000256" key="5">
    <source>
        <dbReference type="ARBA" id="ARBA00022692"/>
    </source>
</evidence>
<evidence type="ECO:0000256" key="8">
    <source>
        <dbReference type="ARBA" id="ARBA00023077"/>
    </source>
</evidence>
<dbReference type="InterPro" id="IPR012910">
    <property type="entry name" value="Plug_dom"/>
</dbReference>
<evidence type="ECO:0000256" key="7">
    <source>
        <dbReference type="ARBA" id="ARBA00023065"/>
    </source>
</evidence>
<keyword evidence="3 11" id="KW-1134">Transmembrane beta strand</keyword>
<evidence type="ECO:0000259" key="14">
    <source>
        <dbReference type="Pfam" id="PF00593"/>
    </source>
</evidence>
<dbReference type="RefSeq" id="WP_167173955.1">
    <property type="nucleotide sequence ID" value="NZ_BAAAEJ010000003.1"/>
</dbReference>
<evidence type="ECO:0000256" key="1">
    <source>
        <dbReference type="ARBA" id="ARBA00004571"/>
    </source>
</evidence>
<evidence type="ECO:0000256" key="4">
    <source>
        <dbReference type="ARBA" id="ARBA00022496"/>
    </source>
</evidence>
<evidence type="ECO:0000313" key="17">
    <source>
        <dbReference type="Proteomes" id="UP001500791"/>
    </source>
</evidence>
<keyword evidence="10 11" id="KW-0998">Cell outer membrane</keyword>
<organism evidence="16 17">
    <name type="scientific">Brevundimonas terrae</name>
    <dbReference type="NCBI Taxonomy" id="363631"/>
    <lineage>
        <taxon>Bacteria</taxon>
        <taxon>Pseudomonadati</taxon>
        <taxon>Pseudomonadota</taxon>
        <taxon>Alphaproteobacteria</taxon>
        <taxon>Caulobacterales</taxon>
        <taxon>Caulobacteraceae</taxon>
        <taxon>Brevundimonas</taxon>
    </lineage>
</organism>
<evidence type="ECO:0000259" key="15">
    <source>
        <dbReference type="Pfam" id="PF07715"/>
    </source>
</evidence>
<feature type="domain" description="TonB-dependent receptor plug" evidence="15">
    <location>
        <begin position="53"/>
        <end position="162"/>
    </location>
</feature>
<dbReference type="Pfam" id="PF00593">
    <property type="entry name" value="TonB_dep_Rec_b-barrel"/>
    <property type="match status" value="1"/>
</dbReference>
<dbReference type="InterPro" id="IPR000531">
    <property type="entry name" value="Beta-barrel_TonB"/>
</dbReference>